<dbReference type="PANTHER" id="PTHR23098:SF16">
    <property type="entry name" value="REGULATORY PROTEIN ZESTE"/>
    <property type="match status" value="1"/>
</dbReference>
<dbReference type="InterPro" id="IPR028002">
    <property type="entry name" value="Myb_DNA-bind_5"/>
</dbReference>
<reference evidence="3" key="1">
    <citation type="submission" date="2021-02" db="EMBL/GenBank/DDBJ databases">
        <title>Comparative genomics reveals that relaxation of natural selection precedes convergent phenotypic evolution of cavefish.</title>
        <authorList>
            <person name="Peng Z."/>
        </authorList>
    </citation>
    <scope>NUCLEOTIDE SEQUENCE</scope>
    <source>
        <tissue evidence="3">Muscle</tissue>
    </source>
</reference>
<sequence length="233" mass="26651">DKENKKRKPNWTEEEKCILLDEYGKRKAILKSKLNPNVTASKKQKQWDEITEKINARNLDVKRTVQEVIKKYENISVVAKKELSLYKRESNKTGGGPPPADLSDCTKIVQDILGADSPILAGIPGGVESEVEPVQQCITEPLQPSEEQQIQHRQSASRAPAQATAIRPQTVPTREEVLELQREVLQLQKEKLQLEIEKIRKEKDNQELYQIILNNQLLQLQREGKITITPFEE</sequence>
<keyword evidence="3" id="KW-0238">DNA-binding</keyword>
<feature type="coiled-coil region" evidence="1">
    <location>
        <begin position="175"/>
        <end position="209"/>
    </location>
</feature>
<dbReference type="Pfam" id="PF13873">
    <property type="entry name" value="Myb_DNA-bind_5"/>
    <property type="match status" value="1"/>
</dbReference>
<dbReference type="Proteomes" id="UP001059041">
    <property type="component" value="Linkage Group LG2"/>
</dbReference>
<accession>A0A9W8CB68</accession>
<dbReference type="EMBL" id="JAFHDT010000002">
    <property type="protein sequence ID" value="KAI7813148.1"/>
    <property type="molecule type" value="Genomic_DNA"/>
</dbReference>
<dbReference type="AlphaFoldDB" id="A0A9W8CB68"/>
<feature type="non-terminal residue" evidence="3">
    <location>
        <position position="233"/>
    </location>
</feature>
<dbReference type="PANTHER" id="PTHR23098">
    <property type="entry name" value="AGAP001331-PA-RELATED"/>
    <property type="match status" value="1"/>
</dbReference>
<dbReference type="GO" id="GO:0005634">
    <property type="term" value="C:nucleus"/>
    <property type="evidence" value="ECO:0007669"/>
    <property type="project" value="TreeGrafter"/>
</dbReference>
<evidence type="ECO:0000256" key="1">
    <source>
        <dbReference type="SAM" id="Coils"/>
    </source>
</evidence>
<protein>
    <submittedName>
        <fullName evidence="3">Myb/SANT-like DNA-binding domain-containing protein 4-like</fullName>
    </submittedName>
</protein>
<feature type="domain" description="Myb/SANT-like DNA-binding" evidence="2">
    <location>
        <begin position="7"/>
        <end position="83"/>
    </location>
</feature>
<organism evidence="3 4">
    <name type="scientific">Triplophysa rosa</name>
    <name type="common">Cave loach</name>
    <dbReference type="NCBI Taxonomy" id="992332"/>
    <lineage>
        <taxon>Eukaryota</taxon>
        <taxon>Metazoa</taxon>
        <taxon>Chordata</taxon>
        <taxon>Craniata</taxon>
        <taxon>Vertebrata</taxon>
        <taxon>Euteleostomi</taxon>
        <taxon>Actinopterygii</taxon>
        <taxon>Neopterygii</taxon>
        <taxon>Teleostei</taxon>
        <taxon>Ostariophysi</taxon>
        <taxon>Cypriniformes</taxon>
        <taxon>Nemacheilidae</taxon>
        <taxon>Triplophysa</taxon>
    </lineage>
</organism>
<evidence type="ECO:0000313" key="4">
    <source>
        <dbReference type="Proteomes" id="UP001059041"/>
    </source>
</evidence>
<proteinExistence type="predicted"/>
<name>A0A9W8CB68_TRIRA</name>
<keyword evidence="4" id="KW-1185">Reference proteome</keyword>
<evidence type="ECO:0000259" key="2">
    <source>
        <dbReference type="Pfam" id="PF13873"/>
    </source>
</evidence>
<comment type="caution">
    <text evidence="3">The sequence shown here is derived from an EMBL/GenBank/DDBJ whole genome shotgun (WGS) entry which is preliminary data.</text>
</comment>
<dbReference type="GO" id="GO:0003677">
    <property type="term" value="F:DNA binding"/>
    <property type="evidence" value="ECO:0007669"/>
    <property type="project" value="UniProtKB-KW"/>
</dbReference>
<evidence type="ECO:0000313" key="3">
    <source>
        <dbReference type="EMBL" id="KAI7813148.1"/>
    </source>
</evidence>
<keyword evidence="1" id="KW-0175">Coiled coil</keyword>
<gene>
    <name evidence="3" type="ORF">IRJ41_014427</name>
</gene>